<dbReference type="EMBL" id="CAXIEN010000084">
    <property type="protein sequence ID" value="CAL1275454.1"/>
    <property type="molecule type" value="Genomic_DNA"/>
</dbReference>
<dbReference type="Pfam" id="PF00650">
    <property type="entry name" value="CRAL_TRIO"/>
    <property type="match status" value="1"/>
</dbReference>
<dbReference type="GO" id="GO:1902936">
    <property type="term" value="F:phosphatidylinositol bisphosphate binding"/>
    <property type="evidence" value="ECO:0007669"/>
    <property type="project" value="TreeGrafter"/>
</dbReference>
<name>A0AAV1ZUB4_9ARAC</name>
<keyword evidence="3" id="KW-1185">Reference proteome</keyword>
<proteinExistence type="predicted"/>
<dbReference type="Proteomes" id="UP001497382">
    <property type="component" value="Unassembled WGS sequence"/>
</dbReference>
<dbReference type="InterPro" id="IPR001251">
    <property type="entry name" value="CRAL-TRIO_dom"/>
</dbReference>
<dbReference type="InterPro" id="IPR036865">
    <property type="entry name" value="CRAL-TRIO_dom_sf"/>
</dbReference>
<dbReference type="SUPFAM" id="SSF52087">
    <property type="entry name" value="CRAL/TRIO domain"/>
    <property type="match status" value="1"/>
</dbReference>
<organism evidence="2 3">
    <name type="scientific">Larinioides sclopetarius</name>
    <dbReference type="NCBI Taxonomy" id="280406"/>
    <lineage>
        <taxon>Eukaryota</taxon>
        <taxon>Metazoa</taxon>
        <taxon>Ecdysozoa</taxon>
        <taxon>Arthropoda</taxon>
        <taxon>Chelicerata</taxon>
        <taxon>Arachnida</taxon>
        <taxon>Araneae</taxon>
        <taxon>Araneomorphae</taxon>
        <taxon>Entelegynae</taxon>
        <taxon>Araneoidea</taxon>
        <taxon>Araneidae</taxon>
        <taxon>Larinioides</taxon>
    </lineage>
</organism>
<reference evidence="2 3" key="1">
    <citation type="submission" date="2024-04" db="EMBL/GenBank/DDBJ databases">
        <authorList>
            <person name="Rising A."/>
            <person name="Reimegard J."/>
            <person name="Sonavane S."/>
            <person name="Akerstrom W."/>
            <person name="Nylinder S."/>
            <person name="Hedman E."/>
            <person name="Kallberg Y."/>
        </authorList>
    </citation>
    <scope>NUCLEOTIDE SEQUENCE [LARGE SCALE GENOMIC DNA]</scope>
</reference>
<gene>
    <name evidence="2" type="ORF">LARSCL_LOCUS8075</name>
</gene>
<sequence>MQLYRDPMVQIHGFKVIYDFKDTDVRHLRYATFQNLWLLYHVPANCLPAREKGVHLINQTVLPKALWTIIKPLLSEKLKSRVHFHSNPEELLYYFPRSMLPVEYGGELSDVDCTELIRNLNKEQQKNTVKEQPNFY</sequence>
<dbReference type="AlphaFoldDB" id="A0AAV1ZUB4"/>
<dbReference type="PROSITE" id="PS50191">
    <property type="entry name" value="CRAL_TRIO"/>
    <property type="match status" value="1"/>
</dbReference>
<dbReference type="CDD" id="cd00170">
    <property type="entry name" value="SEC14"/>
    <property type="match status" value="1"/>
</dbReference>
<dbReference type="PRINTS" id="PR00180">
    <property type="entry name" value="CRETINALDHBP"/>
</dbReference>
<evidence type="ECO:0000313" key="3">
    <source>
        <dbReference type="Proteomes" id="UP001497382"/>
    </source>
</evidence>
<feature type="domain" description="CRAL-TRIO" evidence="1">
    <location>
        <begin position="1"/>
        <end position="112"/>
    </location>
</feature>
<dbReference type="GO" id="GO:0016020">
    <property type="term" value="C:membrane"/>
    <property type="evidence" value="ECO:0007669"/>
    <property type="project" value="TreeGrafter"/>
</dbReference>
<dbReference type="Gene3D" id="1.20.5.1200">
    <property type="entry name" value="Alpha-tocopherol transfer"/>
    <property type="match status" value="1"/>
</dbReference>
<evidence type="ECO:0000313" key="2">
    <source>
        <dbReference type="EMBL" id="CAL1275454.1"/>
    </source>
</evidence>
<protein>
    <recommendedName>
        <fullName evidence="1">CRAL-TRIO domain-containing protein</fullName>
    </recommendedName>
</protein>
<dbReference type="Gene3D" id="3.40.525.10">
    <property type="entry name" value="CRAL-TRIO lipid binding domain"/>
    <property type="match status" value="1"/>
</dbReference>
<dbReference type="PANTHER" id="PTHR10174">
    <property type="entry name" value="ALPHA-TOCOPHEROL TRANSFER PROTEIN-RELATED"/>
    <property type="match status" value="1"/>
</dbReference>
<evidence type="ECO:0000259" key="1">
    <source>
        <dbReference type="PROSITE" id="PS50191"/>
    </source>
</evidence>
<dbReference type="PANTHER" id="PTHR10174:SF208">
    <property type="entry name" value="CRAL-TRIO DOMAIN-CONTAINING PROTEIN DDB_G0278031"/>
    <property type="match status" value="1"/>
</dbReference>
<comment type="caution">
    <text evidence="2">The sequence shown here is derived from an EMBL/GenBank/DDBJ whole genome shotgun (WGS) entry which is preliminary data.</text>
</comment>
<accession>A0AAV1ZUB4</accession>